<evidence type="ECO:0000259" key="1">
    <source>
        <dbReference type="SMART" id="SM00382"/>
    </source>
</evidence>
<dbReference type="Proteomes" id="UP000187499">
    <property type="component" value="Chromosome"/>
</dbReference>
<dbReference type="SMART" id="SM00382">
    <property type="entry name" value="AAA"/>
    <property type="match status" value="1"/>
</dbReference>
<reference evidence="3" key="1">
    <citation type="submission" date="2016-12" db="EMBL/GenBank/DDBJ databases">
        <authorList>
            <person name="Jung M.Y."/>
            <person name="Lee S.H."/>
        </authorList>
    </citation>
    <scope>NUCLEOTIDE SEQUENCE [LARGE SCALE GENOMIC DNA]</scope>
    <source>
        <strain evidence="3">WiKim39</strain>
    </source>
</reference>
<organism evidence="2 3">
    <name type="scientific">Companilactobacillus allii</name>
    <dbReference type="NCBI Taxonomy" id="1847728"/>
    <lineage>
        <taxon>Bacteria</taxon>
        <taxon>Bacillati</taxon>
        <taxon>Bacillota</taxon>
        <taxon>Bacilli</taxon>
        <taxon>Lactobacillales</taxon>
        <taxon>Lactobacillaceae</taxon>
        <taxon>Companilactobacillus</taxon>
    </lineage>
</organism>
<keyword evidence="3" id="KW-1185">Reference proteome</keyword>
<dbReference type="GO" id="GO:0016887">
    <property type="term" value="F:ATP hydrolysis activity"/>
    <property type="evidence" value="ECO:0007669"/>
    <property type="project" value="InterPro"/>
</dbReference>
<dbReference type="InterPro" id="IPR027417">
    <property type="entry name" value="P-loop_NTPase"/>
</dbReference>
<gene>
    <name evidence="2" type="ORF">BTM29_05505</name>
</gene>
<dbReference type="AlphaFoldDB" id="A0A1P8Q2M7"/>
<protein>
    <recommendedName>
        <fullName evidence="1">AAA+ ATPase domain-containing protein</fullName>
    </recommendedName>
</protein>
<dbReference type="PANTHER" id="PTHR30050:SF4">
    <property type="entry name" value="ATP-BINDING PROTEIN RV3427C IN INSERTION SEQUENCE-RELATED"/>
    <property type="match status" value="1"/>
</dbReference>
<dbReference type="Pfam" id="PF00004">
    <property type="entry name" value="AAA"/>
    <property type="match status" value="1"/>
</dbReference>
<dbReference type="InterPro" id="IPR003959">
    <property type="entry name" value="ATPase_AAA_core"/>
</dbReference>
<dbReference type="KEGG" id="lalw:BTM29_05505"/>
<dbReference type="SUPFAM" id="SSF52540">
    <property type="entry name" value="P-loop containing nucleoside triphosphate hydrolases"/>
    <property type="match status" value="1"/>
</dbReference>
<dbReference type="GO" id="GO:0006260">
    <property type="term" value="P:DNA replication"/>
    <property type="evidence" value="ECO:0007669"/>
    <property type="project" value="TreeGrafter"/>
</dbReference>
<dbReference type="EMBL" id="CP019323">
    <property type="protein sequence ID" value="APX72049.1"/>
    <property type="molecule type" value="Genomic_DNA"/>
</dbReference>
<feature type="domain" description="AAA+ ATPase" evidence="1">
    <location>
        <begin position="98"/>
        <end position="247"/>
    </location>
</feature>
<dbReference type="STRING" id="1847728.BTM29_05505"/>
<evidence type="ECO:0000313" key="2">
    <source>
        <dbReference type="EMBL" id="APX72049.1"/>
    </source>
</evidence>
<name>A0A1P8Q2M7_9LACO</name>
<dbReference type="Gene3D" id="3.40.50.300">
    <property type="entry name" value="P-loop containing nucleotide triphosphate hydrolases"/>
    <property type="match status" value="1"/>
</dbReference>
<dbReference type="PANTHER" id="PTHR30050">
    <property type="entry name" value="CHROMOSOMAL REPLICATION INITIATOR PROTEIN DNAA"/>
    <property type="match status" value="1"/>
</dbReference>
<dbReference type="OrthoDB" id="2052561at2"/>
<dbReference type="InterPro" id="IPR003593">
    <property type="entry name" value="AAA+_ATPase"/>
</dbReference>
<accession>A0A1P8Q2M7</accession>
<evidence type="ECO:0000313" key="3">
    <source>
        <dbReference type="Proteomes" id="UP000187499"/>
    </source>
</evidence>
<sequence>MVSMGFAIDQMVKKLAKKGIKIDPDNVDDNREKRQEQESIRFTKQLHQNERKRMFKSSLVSDPDDLKTTFNDFNADSTQLQQELSRAKWIGANIRDGSKDNYLFSGKPGRGKTMLAVSILNALNSIPSCELSCLFVSVEMFMNLEWTVYKNNNSWDKDELYKAEQCIRNCDVLVLDDLGSEATFKSGKDVEQATKHKQEVLFRIADYRKSKTNIITTNNTGKELQTMYHPKIVSRLLTKDASHYIEFVGEDKRRS</sequence>
<proteinExistence type="predicted"/>
<dbReference type="GO" id="GO:0005524">
    <property type="term" value="F:ATP binding"/>
    <property type="evidence" value="ECO:0007669"/>
    <property type="project" value="InterPro"/>
</dbReference>